<evidence type="ECO:0000256" key="5">
    <source>
        <dbReference type="ARBA" id="ARBA00022777"/>
    </source>
</evidence>
<dbReference type="InterPro" id="IPR001048">
    <property type="entry name" value="Asp/Glu/Uridylate_kinase"/>
</dbReference>
<keyword evidence="3" id="KW-0808">Transferase</keyword>
<dbReference type="InterPro" id="IPR019797">
    <property type="entry name" value="Glutamate_5-kinase_CS"/>
</dbReference>
<dbReference type="EMBL" id="RSCE01000003">
    <property type="protein sequence ID" value="RSH85064.1"/>
    <property type="molecule type" value="Genomic_DNA"/>
</dbReference>
<organism evidence="10 11">
    <name type="scientific">Apiotrichum porosum</name>
    <dbReference type="NCBI Taxonomy" id="105984"/>
    <lineage>
        <taxon>Eukaryota</taxon>
        <taxon>Fungi</taxon>
        <taxon>Dikarya</taxon>
        <taxon>Basidiomycota</taxon>
        <taxon>Agaricomycotina</taxon>
        <taxon>Tremellomycetes</taxon>
        <taxon>Trichosporonales</taxon>
        <taxon>Trichosporonaceae</taxon>
        <taxon>Apiotrichum</taxon>
    </lineage>
</organism>
<reference evidence="10 11" key="1">
    <citation type="submission" date="2018-11" db="EMBL/GenBank/DDBJ databases">
        <title>Genome sequence of Apiotrichum porosum DSM 27194.</title>
        <authorList>
            <person name="Aliyu H."/>
            <person name="Gorte O."/>
            <person name="Ochsenreither K."/>
        </authorList>
    </citation>
    <scope>NUCLEOTIDE SEQUENCE [LARGE SCALE GENOMIC DNA]</scope>
    <source>
        <strain evidence="10 11">DSM 27194</strain>
    </source>
</reference>
<keyword evidence="5" id="KW-0418">Kinase</keyword>
<dbReference type="Proteomes" id="UP000279236">
    <property type="component" value="Unassembled WGS sequence"/>
</dbReference>
<dbReference type="PROSITE" id="PS00902">
    <property type="entry name" value="GLUTAMATE_5_KINASE"/>
    <property type="match status" value="1"/>
</dbReference>
<proteinExistence type="inferred from homology"/>
<dbReference type="PANTHER" id="PTHR43654:SF3">
    <property type="entry name" value="GLUTAMATE 5-KINASE"/>
    <property type="match status" value="1"/>
</dbReference>
<evidence type="ECO:0000256" key="7">
    <source>
        <dbReference type="SAM" id="MobiDB-lite"/>
    </source>
</evidence>
<feature type="compositionally biased region" description="Polar residues" evidence="7">
    <location>
        <begin position="1"/>
        <end position="13"/>
    </location>
</feature>
<dbReference type="FunFam" id="3.40.1160.10:FF:000041">
    <property type="entry name" value="Glutamate 5-kinase, putative"/>
    <property type="match status" value="1"/>
</dbReference>
<dbReference type="InterPro" id="IPR005715">
    <property type="entry name" value="Glu_5kinase/COase_Synthase"/>
</dbReference>
<keyword evidence="2" id="KW-0641">Proline biosynthesis</keyword>
<dbReference type="Gene3D" id="2.30.130.10">
    <property type="entry name" value="PUA domain"/>
    <property type="match status" value="2"/>
</dbReference>
<dbReference type="InterPro" id="IPR015947">
    <property type="entry name" value="PUA-like_sf"/>
</dbReference>
<evidence type="ECO:0000259" key="9">
    <source>
        <dbReference type="Pfam" id="PF01472"/>
    </source>
</evidence>
<dbReference type="InterPro" id="IPR001057">
    <property type="entry name" value="Glu/AcGlu_kinase"/>
</dbReference>
<evidence type="ECO:0000256" key="1">
    <source>
        <dbReference type="ARBA" id="ARBA00022605"/>
    </source>
</evidence>
<dbReference type="HAMAP" id="MF_00456">
    <property type="entry name" value="ProB"/>
    <property type="match status" value="1"/>
</dbReference>
<dbReference type="PROSITE" id="PS50890">
    <property type="entry name" value="PUA"/>
    <property type="match status" value="1"/>
</dbReference>
<feature type="region of interest" description="Disordered" evidence="7">
    <location>
        <begin position="1"/>
        <end position="49"/>
    </location>
</feature>
<keyword evidence="4" id="KW-0547">Nucleotide-binding</keyword>
<dbReference type="NCBIfam" id="TIGR01027">
    <property type="entry name" value="proB"/>
    <property type="match status" value="1"/>
</dbReference>
<dbReference type="AlphaFoldDB" id="A0A427Y1P0"/>
<evidence type="ECO:0000259" key="8">
    <source>
        <dbReference type="Pfam" id="PF00696"/>
    </source>
</evidence>
<dbReference type="PRINTS" id="PR00474">
    <property type="entry name" value="GLU5KINASE"/>
</dbReference>
<evidence type="ECO:0000256" key="2">
    <source>
        <dbReference type="ARBA" id="ARBA00022650"/>
    </source>
</evidence>
<dbReference type="STRING" id="105984.A0A427Y1P0"/>
<keyword evidence="6" id="KW-0067">ATP-binding</keyword>
<protein>
    <submittedName>
        <fullName evidence="10">Uncharacterized protein</fullName>
    </submittedName>
</protein>
<dbReference type="GO" id="GO:0005829">
    <property type="term" value="C:cytosol"/>
    <property type="evidence" value="ECO:0007669"/>
    <property type="project" value="TreeGrafter"/>
</dbReference>
<dbReference type="InterPro" id="IPR041739">
    <property type="entry name" value="G5K_ProB"/>
</dbReference>
<evidence type="ECO:0000256" key="4">
    <source>
        <dbReference type="ARBA" id="ARBA00022741"/>
    </source>
</evidence>
<dbReference type="OrthoDB" id="409889at2759"/>
<accession>A0A427Y1P0</accession>
<dbReference type="RefSeq" id="XP_028478512.1">
    <property type="nucleotide sequence ID" value="XM_028622060.1"/>
</dbReference>
<evidence type="ECO:0000256" key="3">
    <source>
        <dbReference type="ARBA" id="ARBA00022679"/>
    </source>
</evidence>
<dbReference type="InterPro" id="IPR002478">
    <property type="entry name" value="PUA"/>
</dbReference>
<sequence>MGSEQQPNGSMPSGASVATGAAIQATKQGTTSQPITRPPSPDPARKTPPMTIVIKLGTSSIVAPKPPFPPRLQLLSSIVETVVALKAHGHKVVLVSSGAIGVGLRHMGLKQRGKGLSRKQALAAIGQGRLIALWDNLFAQLDQPIAQILLTRTDISDRTRYLNAQNTFNELLTMGVVPIVNENDTVSVSEIKFGDNDTLSAISASIVHADYLFLLTDVDCLYTDNPRVNPDATAVRVVRDIAHIRQQVSTSTMGTSLGTGGMSTKIIAAELATAAGVTTVVMNSEKVRDIFDIVQAGPGPSRSATDVAEFETTGPLCTRFLRHQRALKDRKWWVAHGLHAAGTVVVDEGAYRAIGRRESGGRLLPAGVLRVEGPFAAHQCVRIVVRRKRRFPPAPLIAEPVSVAVTPARMSPTQARHDLHHVAVQSAVAQVQTISISAASSPDSAPQPGTPQIQPTLSLSSSVASLDPLSRTGPSSPAMRAADRNITSLGDRMSELENGSGNVSGDASSASAATHGAAVDEWEEVEVGKGLAQYNSVAIDRIKGMKSSHIEHVLGYVESEHVVESIALV</sequence>
<dbReference type="SUPFAM" id="SSF53633">
    <property type="entry name" value="Carbamate kinase-like"/>
    <property type="match status" value="1"/>
</dbReference>
<keyword evidence="11" id="KW-1185">Reference proteome</keyword>
<dbReference type="SUPFAM" id="SSF88697">
    <property type="entry name" value="PUA domain-like"/>
    <property type="match status" value="1"/>
</dbReference>
<dbReference type="Pfam" id="PF01472">
    <property type="entry name" value="PUA"/>
    <property type="match status" value="1"/>
</dbReference>
<dbReference type="Gene3D" id="3.40.1160.10">
    <property type="entry name" value="Acetylglutamate kinase-like"/>
    <property type="match status" value="2"/>
</dbReference>
<dbReference type="GO" id="GO:0003723">
    <property type="term" value="F:RNA binding"/>
    <property type="evidence" value="ECO:0007669"/>
    <property type="project" value="InterPro"/>
</dbReference>
<feature type="domain" description="PUA" evidence="9">
    <location>
        <begin position="342"/>
        <end position="387"/>
    </location>
</feature>
<dbReference type="GO" id="GO:0004349">
    <property type="term" value="F:glutamate 5-kinase activity"/>
    <property type="evidence" value="ECO:0007669"/>
    <property type="project" value="InterPro"/>
</dbReference>
<keyword evidence="1" id="KW-0028">Amino-acid biosynthesis</keyword>
<gene>
    <name evidence="10" type="ORF">EHS24_006654</name>
</gene>
<feature type="domain" description="Aspartate/glutamate/uridylate kinase" evidence="8">
    <location>
        <begin position="50"/>
        <end position="282"/>
    </location>
</feature>
<dbReference type="Pfam" id="PF00696">
    <property type="entry name" value="AA_kinase"/>
    <property type="match status" value="1"/>
</dbReference>
<evidence type="ECO:0000313" key="11">
    <source>
        <dbReference type="Proteomes" id="UP000279236"/>
    </source>
</evidence>
<comment type="caution">
    <text evidence="10">The sequence shown here is derived from an EMBL/GenBank/DDBJ whole genome shotgun (WGS) entry which is preliminary data.</text>
</comment>
<dbReference type="PANTHER" id="PTHR43654">
    <property type="entry name" value="GLUTAMATE 5-KINASE"/>
    <property type="match status" value="1"/>
</dbReference>
<evidence type="ECO:0000256" key="6">
    <source>
        <dbReference type="ARBA" id="ARBA00022840"/>
    </source>
</evidence>
<dbReference type="GeneID" id="39591197"/>
<dbReference type="GO" id="GO:0005524">
    <property type="term" value="F:ATP binding"/>
    <property type="evidence" value="ECO:0007669"/>
    <property type="project" value="UniProtKB-KW"/>
</dbReference>
<dbReference type="CDD" id="cd04242">
    <property type="entry name" value="AAK_G5K_ProB"/>
    <property type="match status" value="1"/>
</dbReference>
<evidence type="ECO:0000313" key="10">
    <source>
        <dbReference type="EMBL" id="RSH85064.1"/>
    </source>
</evidence>
<dbReference type="InterPro" id="IPR036974">
    <property type="entry name" value="PUA_sf"/>
</dbReference>
<dbReference type="FunFam" id="3.40.1160.10:FF:000045">
    <property type="entry name" value="Glutamate 5-kinase, variant"/>
    <property type="match status" value="1"/>
</dbReference>
<name>A0A427Y1P0_9TREE</name>
<dbReference type="InterPro" id="IPR036393">
    <property type="entry name" value="AceGlu_kinase-like_sf"/>
</dbReference>
<feature type="compositionally biased region" description="Polar residues" evidence="7">
    <location>
        <begin position="25"/>
        <end position="35"/>
    </location>
</feature>
<dbReference type="GO" id="GO:1901607">
    <property type="term" value="P:alpha-amino acid biosynthetic process"/>
    <property type="evidence" value="ECO:0007669"/>
    <property type="project" value="UniProtKB-ARBA"/>
</dbReference>